<dbReference type="InterPro" id="IPR016039">
    <property type="entry name" value="Thiolase-like"/>
</dbReference>
<dbReference type="GO" id="GO:0044550">
    <property type="term" value="P:secondary metabolite biosynthetic process"/>
    <property type="evidence" value="ECO:0007669"/>
    <property type="project" value="TreeGrafter"/>
</dbReference>
<evidence type="ECO:0000313" key="17">
    <source>
        <dbReference type="Proteomes" id="UP000005436"/>
    </source>
</evidence>
<dbReference type="Pfam" id="PF08541">
    <property type="entry name" value="ACP_syn_III_C"/>
    <property type="match status" value="1"/>
</dbReference>
<comment type="function">
    <text evidence="13">Catalyzes the condensation reaction of fatty acid synthesis by the addition to an acyl acceptor of two carbons from malonyl-ACP. Catalyzes the first condensation reaction which initiates fatty acid synthesis and may therefore play a role in governing the total rate of fatty acid production. Possesses both acetoacetyl-ACP synthase and acetyl transacylase activities. Its substrate specificity determines the biosynthesis of branched-chain and/or straight-chain of fatty acids.</text>
</comment>
<keyword evidence="4 13" id="KW-0963">Cytoplasm</keyword>
<keyword evidence="6 13" id="KW-0808">Transferase</keyword>
<dbReference type="GO" id="GO:0005737">
    <property type="term" value="C:cytoplasm"/>
    <property type="evidence" value="ECO:0007669"/>
    <property type="project" value="UniProtKB-SubCell"/>
</dbReference>
<dbReference type="EMBL" id="CP003191">
    <property type="protein sequence ID" value="AEW20973.1"/>
    <property type="molecule type" value="Genomic_DNA"/>
</dbReference>
<comment type="pathway">
    <text evidence="1 13">Lipid metabolism; fatty acid biosynthesis.</text>
</comment>
<dbReference type="GO" id="GO:0004315">
    <property type="term" value="F:3-oxoacyl-[acyl-carrier-protein] synthase activity"/>
    <property type="evidence" value="ECO:0007669"/>
    <property type="project" value="InterPro"/>
</dbReference>
<evidence type="ECO:0000256" key="12">
    <source>
        <dbReference type="ARBA" id="ARBA00051096"/>
    </source>
</evidence>
<evidence type="ECO:0000256" key="3">
    <source>
        <dbReference type="ARBA" id="ARBA00012333"/>
    </source>
</evidence>
<gene>
    <name evidence="16" type="primary">fabHA_1</name>
    <name evidence="13" type="synonym">fabH</name>
    <name evidence="16" type="ordered locus">BFO_0485</name>
</gene>
<keyword evidence="17" id="KW-1185">Reference proteome</keyword>
<dbReference type="KEGG" id="tfo:BFO_0485"/>
<dbReference type="EC" id="2.3.1.180" evidence="3 13"/>
<dbReference type="PANTHER" id="PTHR34069">
    <property type="entry name" value="3-OXOACYL-[ACYL-CARRIER-PROTEIN] SYNTHASE 3"/>
    <property type="match status" value="1"/>
</dbReference>
<evidence type="ECO:0000256" key="1">
    <source>
        <dbReference type="ARBA" id="ARBA00005194"/>
    </source>
</evidence>
<dbReference type="UniPathway" id="UPA00094"/>
<keyword evidence="8 13" id="KW-0443">Lipid metabolism</keyword>
<keyword evidence="10 13" id="KW-0511">Multifunctional enzyme</keyword>
<keyword evidence="7 13" id="KW-0276">Fatty acid metabolism</keyword>
<dbReference type="HAMAP" id="MF_01815">
    <property type="entry name" value="FabH"/>
    <property type="match status" value="1"/>
</dbReference>
<evidence type="ECO:0000259" key="14">
    <source>
        <dbReference type="Pfam" id="PF08541"/>
    </source>
</evidence>
<comment type="subcellular location">
    <subcellularLocation>
        <location evidence="13">Cytoplasm</location>
    </subcellularLocation>
</comment>
<feature type="region of interest" description="ACP-binding" evidence="13">
    <location>
        <begin position="258"/>
        <end position="262"/>
    </location>
</feature>
<dbReference type="HOGENOM" id="CLU_039592_3_1_10"/>
<dbReference type="Proteomes" id="UP000005436">
    <property type="component" value="Chromosome"/>
</dbReference>
<dbReference type="AlphaFoldDB" id="G8UKZ3"/>
<evidence type="ECO:0000256" key="4">
    <source>
        <dbReference type="ARBA" id="ARBA00022490"/>
    </source>
</evidence>
<dbReference type="FunFam" id="3.40.47.10:FF:000004">
    <property type="entry name" value="3-oxoacyl-[acyl-carrier-protein] synthase 3"/>
    <property type="match status" value="1"/>
</dbReference>
<dbReference type="SUPFAM" id="SSF53901">
    <property type="entry name" value="Thiolase-like"/>
    <property type="match status" value="1"/>
</dbReference>
<evidence type="ECO:0000313" key="16">
    <source>
        <dbReference type="EMBL" id="AEW20973.1"/>
    </source>
</evidence>
<dbReference type="PATRIC" id="fig|203275.8.peg.432"/>
<dbReference type="InterPro" id="IPR004655">
    <property type="entry name" value="FabH"/>
</dbReference>
<keyword evidence="11 13" id="KW-0012">Acyltransferase</keyword>
<dbReference type="CDD" id="cd00830">
    <property type="entry name" value="KAS_III"/>
    <property type="match status" value="1"/>
</dbReference>
<organism evidence="16 17">
    <name type="scientific">Tannerella forsythia (strain ATCC 43037 / JCM 10827 / CCUG 21028 A / KCTC 5666 / FDC 338)</name>
    <name type="common">Bacteroides forsythus</name>
    <dbReference type="NCBI Taxonomy" id="203275"/>
    <lineage>
        <taxon>Bacteria</taxon>
        <taxon>Pseudomonadati</taxon>
        <taxon>Bacteroidota</taxon>
        <taxon>Bacteroidia</taxon>
        <taxon>Bacteroidales</taxon>
        <taxon>Tannerellaceae</taxon>
        <taxon>Tannerella</taxon>
    </lineage>
</organism>
<dbReference type="GO" id="GO:0006633">
    <property type="term" value="P:fatty acid biosynthetic process"/>
    <property type="evidence" value="ECO:0007669"/>
    <property type="project" value="UniProtKB-UniRule"/>
</dbReference>
<evidence type="ECO:0000256" key="8">
    <source>
        <dbReference type="ARBA" id="ARBA00023098"/>
    </source>
</evidence>
<dbReference type="Pfam" id="PF08545">
    <property type="entry name" value="ACP_syn_III"/>
    <property type="match status" value="1"/>
</dbReference>
<proteinExistence type="inferred from homology"/>
<feature type="active site" evidence="13">
    <location>
        <position position="117"/>
    </location>
</feature>
<evidence type="ECO:0000256" key="7">
    <source>
        <dbReference type="ARBA" id="ARBA00022832"/>
    </source>
</evidence>
<keyword evidence="9 13" id="KW-0275">Fatty acid biosynthesis</keyword>
<comment type="domain">
    <text evidence="13">The last Arg residue of the ACP-binding site is essential for the weak association between ACP/AcpP and FabH.</text>
</comment>
<dbReference type="eggNOG" id="COG0332">
    <property type="taxonomic scope" value="Bacteria"/>
</dbReference>
<comment type="similarity">
    <text evidence="2 13">Belongs to the thiolase-like superfamily. FabH family.</text>
</comment>
<dbReference type="Gene3D" id="3.40.47.10">
    <property type="match status" value="1"/>
</dbReference>
<comment type="catalytic activity">
    <reaction evidence="12">
        <text>malonyl-[ACP] + acetyl-CoA + H(+) = 3-oxobutanoyl-[ACP] + CO2 + CoA</text>
        <dbReference type="Rhea" id="RHEA:12080"/>
        <dbReference type="Rhea" id="RHEA-COMP:9623"/>
        <dbReference type="Rhea" id="RHEA-COMP:9625"/>
        <dbReference type="ChEBI" id="CHEBI:15378"/>
        <dbReference type="ChEBI" id="CHEBI:16526"/>
        <dbReference type="ChEBI" id="CHEBI:57287"/>
        <dbReference type="ChEBI" id="CHEBI:57288"/>
        <dbReference type="ChEBI" id="CHEBI:78449"/>
        <dbReference type="ChEBI" id="CHEBI:78450"/>
        <dbReference type="EC" id="2.3.1.180"/>
    </reaction>
    <physiologicalReaction direction="left-to-right" evidence="12">
        <dbReference type="Rhea" id="RHEA:12081"/>
    </physiologicalReaction>
</comment>
<feature type="domain" description="Beta-ketoacyl-[acyl-carrier-protein] synthase III C-terminal" evidence="14">
    <location>
        <begin position="242"/>
        <end position="328"/>
    </location>
</feature>
<comment type="subunit">
    <text evidence="13">Homodimer.</text>
</comment>
<evidence type="ECO:0000256" key="5">
    <source>
        <dbReference type="ARBA" id="ARBA00022516"/>
    </source>
</evidence>
<dbReference type="PANTHER" id="PTHR34069:SF2">
    <property type="entry name" value="BETA-KETOACYL-[ACYL-CARRIER-PROTEIN] SYNTHASE III"/>
    <property type="match status" value="1"/>
</dbReference>
<feature type="active site" evidence="13">
    <location>
        <position position="287"/>
    </location>
</feature>
<evidence type="ECO:0000259" key="15">
    <source>
        <dbReference type="Pfam" id="PF08545"/>
    </source>
</evidence>
<dbReference type="InterPro" id="IPR013747">
    <property type="entry name" value="ACP_syn_III_C"/>
</dbReference>
<name>G8UKZ3_TANFA</name>
<sequence length="335" mass="36995">MMDKINAVITGVDGYVPDDVLTNADLSKMVDTTDEWIMTRVGIKERRILKDPQLGTAYMGVQAVGRLVRKKGIDPETIDGIICSTSTADYHFPSTASMIAYEAGCKNAFAFDIQAACAGFIYALETASNFIRSGRYKRMLVVSSEKMSAITDYQDRSTCPLFGDGCGVALLEPTCEDYGVMDTILRAEGTGKSHLIMKAGGAVRMPSYETIDKREHFVYQEGQAVFKRAVIDMADAAEEIVRRNGLTKDEIDWIVPHQANLRIIDAAARRLGVDDSKVMVNIRKYGNTSSATIPLCLWEWEKKLKKGDNIVMAAFGAGWTWGANYVKWAYDGSEA</sequence>
<evidence type="ECO:0000256" key="9">
    <source>
        <dbReference type="ARBA" id="ARBA00023160"/>
    </source>
</evidence>
<dbReference type="NCBIfam" id="NF006829">
    <property type="entry name" value="PRK09352.1"/>
    <property type="match status" value="1"/>
</dbReference>
<dbReference type="InterPro" id="IPR013751">
    <property type="entry name" value="ACP_syn_III_N"/>
</dbReference>
<protein>
    <recommendedName>
        <fullName evidence="3 13">Beta-ketoacyl-[acyl-carrier-protein] synthase III</fullName>
        <shortName evidence="13">Beta-ketoacyl-ACP synthase III</shortName>
        <shortName evidence="13">KAS III</shortName>
        <ecNumber evidence="3 13">2.3.1.180</ecNumber>
    </recommendedName>
    <alternativeName>
        <fullName evidence="13">3-oxoacyl-[acyl-carrier-protein] synthase 3</fullName>
    </alternativeName>
    <alternativeName>
        <fullName evidence="13">3-oxoacyl-[acyl-carrier-protein] synthase III</fullName>
    </alternativeName>
</protein>
<feature type="domain" description="Beta-ketoacyl-[acyl-carrier-protein] synthase III N-terminal" evidence="15">
    <location>
        <begin position="111"/>
        <end position="189"/>
    </location>
</feature>
<evidence type="ECO:0000256" key="6">
    <source>
        <dbReference type="ARBA" id="ARBA00022679"/>
    </source>
</evidence>
<evidence type="ECO:0000256" key="2">
    <source>
        <dbReference type="ARBA" id="ARBA00008642"/>
    </source>
</evidence>
<evidence type="ECO:0000256" key="11">
    <source>
        <dbReference type="ARBA" id="ARBA00023315"/>
    </source>
</evidence>
<accession>G8UKZ3</accession>
<dbReference type="STRING" id="203275.BFO_0485"/>
<keyword evidence="5 13" id="KW-0444">Lipid biosynthesis</keyword>
<dbReference type="GO" id="GO:0033818">
    <property type="term" value="F:beta-ketoacyl-acyl-carrier-protein synthase III activity"/>
    <property type="evidence" value="ECO:0007669"/>
    <property type="project" value="UniProtKB-UniRule"/>
</dbReference>
<feature type="active site" evidence="13">
    <location>
        <position position="257"/>
    </location>
</feature>
<evidence type="ECO:0000256" key="13">
    <source>
        <dbReference type="HAMAP-Rule" id="MF_01815"/>
    </source>
</evidence>
<reference evidence="17" key="1">
    <citation type="submission" date="2011-12" db="EMBL/GenBank/DDBJ databases">
        <title>Complete sequence of Tannerella forsythia ATCC 43037.</title>
        <authorList>
            <person name="Dewhirst F."/>
            <person name="Tanner A."/>
            <person name="Izard J."/>
            <person name="Brinkac L."/>
            <person name="Durkin A.S."/>
            <person name="Hostetler J."/>
            <person name="Shetty J."/>
            <person name="Torralba M."/>
            <person name="Gill S."/>
            <person name="Nelson K."/>
        </authorList>
    </citation>
    <scope>NUCLEOTIDE SEQUENCE [LARGE SCALE GENOMIC DNA]</scope>
    <source>
        <strain evidence="17">ATCC 43037 / JCM 10827 / CCUG 33226 / KCTC 5666 / FDC 338</strain>
    </source>
</reference>
<evidence type="ECO:0000256" key="10">
    <source>
        <dbReference type="ARBA" id="ARBA00023268"/>
    </source>
</evidence>
<dbReference type="NCBIfam" id="TIGR00747">
    <property type="entry name" value="fabH"/>
    <property type="match status" value="1"/>
</dbReference>